<dbReference type="SUPFAM" id="SSF52218">
    <property type="entry name" value="Flavoproteins"/>
    <property type="match status" value="1"/>
</dbReference>
<accession>A0A6P1MJ06</accession>
<dbReference type="Pfam" id="PF03358">
    <property type="entry name" value="FMN_red"/>
    <property type="match status" value="1"/>
</dbReference>
<dbReference type="Proteomes" id="UP000463883">
    <property type="component" value="Chromosome"/>
</dbReference>
<keyword evidence="1" id="KW-0285">Flavoprotein</keyword>
<dbReference type="PANTHER" id="PTHR43278:SF2">
    <property type="entry name" value="IRON-SULFUR FLAVOPROTEIN"/>
    <property type="match status" value="1"/>
</dbReference>
<evidence type="ECO:0000313" key="4">
    <source>
        <dbReference type="EMBL" id="QHI73711.1"/>
    </source>
</evidence>
<feature type="domain" description="NADPH-dependent FMN reductase-like" evidence="3">
    <location>
        <begin position="2"/>
        <end position="124"/>
    </location>
</feature>
<dbReference type="GO" id="GO:0016491">
    <property type="term" value="F:oxidoreductase activity"/>
    <property type="evidence" value="ECO:0007669"/>
    <property type="project" value="InterPro"/>
</dbReference>
<keyword evidence="2" id="KW-0288">FMN</keyword>
<dbReference type="Gene3D" id="3.40.50.360">
    <property type="match status" value="1"/>
</dbReference>
<dbReference type="InterPro" id="IPR005025">
    <property type="entry name" value="FMN_Rdtase-like_dom"/>
</dbReference>
<reference evidence="4 5" key="1">
    <citation type="submission" date="2020-01" db="EMBL/GenBank/DDBJ databases">
        <title>Genomic analysis of Aminipila sp. CBA3637.</title>
        <authorList>
            <person name="Kim Y.B."/>
            <person name="Roh S.W."/>
        </authorList>
    </citation>
    <scope>NUCLEOTIDE SEQUENCE [LARGE SCALE GENOMIC DNA]</scope>
    <source>
        <strain evidence="4 5">CBA3637</strain>
    </source>
</reference>
<sequence>MMKILLLNGSPRIIGNTGTALKEIRTGIQSNIPEAEVELSEVSEFKLSGCTNCDACRKNGGNCIIPDDSAKIIQKIYDTDVLILGTPVYYWGMTSQLKIVIDKLYSKDDQLRKQKKKLGIVAVGEASLDDLEYKLISDQFECICNYFGWSLIFNQSVCAFEAGDLAKDRVRLQDLNILWKSIK</sequence>
<dbReference type="RefSeq" id="WP_162363476.1">
    <property type="nucleotide sequence ID" value="NZ_CP047591.1"/>
</dbReference>
<name>A0A6P1MJ06_9FIRM</name>
<dbReference type="InterPro" id="IPR029039">
    <property type="entry name" value="Flavoprotein-like_sf"/>
</dbReference>
<dbReference type="KEGG" id="amic:Ami3637_16190"/>
<organism evidence="4 5">
    <name type="scientific">Aminipila terrae</name>
    <dbReference type="NCBI Taxonomy" id="2697030"/>
    <lineage>
        <taxon>Bacteria</taxon>
        <taxon>Bacillati</taxon>
        <taxon>Bacillota</taxon>
        <taxon>Clostridia</taxon>
        <taxon>Peptostreptococcales</taxon>
        <taxon>Anaerovoracaceae</taxon>
        <taxon>Aminipila</taxon>
    </lineage>
</organism>
<evidence type="ECO:0000313" key="5">
    <source>
        <dbReference type="Proteomes" id="UP000463883"/>
    </source>
</evidence>
<gene>
    <name evidence="4" type="ORF">Ami3637_16190</name>
</gene>
<evidence type="ECO:0000256" key="2">
    <source>
        <dbReference type="ARBA" id="ARBA00022643"/>
    </source>
</evidence>
<evidence type="ECO:0000256" key="1">
    <source>
        <dbReference type="ARBA" id="ARBA00022630"/>
    </source>
</evidence>
<proteinExistence type="predicted"/>
<keyword evidence="5" id="KW-1185">Reference proteome</keyword>
<dbReference type="AlphaFoldDB" id="A0A6P1MJ06"/>
<dbReference type="InterPro" id="IPR051796">
    <property type="entry name" value="ISF_SsuE-like"/>
</dbReference>
<dbReference type="PANTHER" id="PTHR43278">
    <property type="entry name" value="NAD(P)H-DEPENDENT FMN-CONTAINING OXIDOREDUCTASE YWQN-RELATED"/>
    <property type="match status" value="1"/>
</dbReference>
<dbReference type="EMBL" id="CP047591">
    <property type="protein sequence ID" value="QHI73711.1"/>
    <property type="molecule type" value="Genomic_DNA"/>
</dbReference>
<protein>
    <submittedName>
        <fullName evidence="4">Flavodoxin family protein</fullName>
    </submittedName>
</protein>
<evidence type="ECO:0000259" key="3">
    <source>
        <dbReference type="Pfam" id="PF03358"/>
    </source>
</evidence>